<feature type="compositionally biased region" description="Polar residues" evidence="1">
    <location>
        <begin position="358"/>
        <end position="375"/>
    </location>
</feature>
<dbReference type="SUPFAM" id="SSF56024">
    <property type="entry name" value="Phospholipase D/nuclease"/>
    <property type="match status" value="2"/>
</dbReference>
<dbReference type="GO" id="GO:0032049">
    <property type="term" value="P:cardiolipin biosynthetic process"/>
    <property type="evidence" value="ECO:0007669"/>
    <property type="project" value="UniProtKB-ARBA"/>
</dbReference>
<feature type="domain" description="PLD phosphodiesterase" evidence="2">
    <location>
        <begin position="540"/>
        <end position="567"/>
    </location>
</feature>
<dbReference type="CDD" id="cd09110">
    <property type="entry name" value="PLDc_CLS_1"/>
    <property type="match status" value="1"/>
</dbReference>
<dbReference type="SMART" id="SM00155">
    <property type="entry name" value="PLDc"/>
    <property type="match status" value="2"/>
</dbReference>
<dbReference type="AlphaFoldDB" id="G0TUE7"/>
<dbReference type="InterPro" id="IPR001736">
    <property type="entry name" value="PLipase_D/transphosphatidylase"/>
</dbReference>
<evidence type="ECO:0000256" key="1">
    <source>
        <dbReference type="SAM" id="MobiDB-lite"/>
    </source>
</evidence>
<dbReference type="EMBL" id="HE573020">
    <property type="protein sequence ID" value="CCC47581.1"/>
    <property type="molecule type" value="Genomic_DNA"/>
</dbReference>
<gene>
    <name evidence="3" type="ORF">TVY486_0402470</name>
</gene>
<keyword evidence="3" id="KW-0808">Transferase</keyword>
<accession>G0TUE7</accession>
<feature type="region of interest" description="Disordered" evidence="1">
    <location>
        <begin position="355"/>
        <end position="378"/>
    </location>
</feature>
<dbReference type="PANTHER" id="PTHR21248">
    <property type="entry name" value="CARDIOLIPIN SYNTHASE"/>
    <property type="match status" value="1"/>
</dbReference>
<name>G0TUE7_TRYVY</name>
<sequence>MRVDGLKFRSVLRSLIFENASSSLSCSSFANGPLSHESPSSTEGNRTLDVCRSNVSVGRTSCTSGLNSRMLFRDLTFDDRWDRIQRRLGVLGRLSTGNVVTPFKDSGEAFRCKWKAIDEAKKSVLWQTYICKDDNVGRFSVKKLVEAQERGCRTELLYDCGGNITGRRRLVDQLKKAGANVIEYRPMLSLVFPYFFGGMKWECSPGIRNHRKILIVDDAVGFCGGLNIGNEYCGKEKGGSGRFRDTHCSVVGPAVLHLREVCEDTKAPRPWKWSWVRWRQIASAAVKRRYMEGINAKEEYLTATTRYMRNKGKHYLSSQMKRAEEGTTRIMMRMRWKRQRALLCQPSFFSRRDAAATNGGNRSTIMTSDEQTTKPGDQAKKAVKLQRDRWHSMKRRIAECRVRALLKAQAAFTRRVAASQTIDTVLCDAAPVPGAREYSSRRVAVTQVLCSNPHTRDWSIPYAFWQVSRLAHKRLWVTTPYYMPHRKLMRALQLAARRGVDVRILAGSNTTTDPWFMWYASNYITGWLMSAGVRIYEYRGDQVMHVKTVVVDSIWTSIGSYNWDMMSNKNMEVCVCHLDHGLAREMERQFLEDVKVSAEVKYEDYKRRSLWLRFASWFIYMGLQAMEKLTFRTFRDADLSSKIDGLD</sequence>
<dbReference type="Gene3D" id="3.30.870.10">
    <property type="entry name" value="Endonuclease Chain A"/>
    <property type="match status" value="2"/>
</dbReference>
<dbReference type="InterPro" id="IPR025202">
    <property type="entry name" value="PLD-like_dom"/>
</dbReference>
<proteinExistence type="predicted"/>
<dbReference type="GO" id="GO:0030572">
    <property type="term" value="F:phosphatidyltransferase activity"/>
    <property type="evidence" value="ECO:0007669"/>
    <property type="project" value="UniProtKB-ARBA"/>
</dbReference>
<organism evidence="3">
    <name type="scientific">Trypanosoma vivax (strain Y486)</name>
    <dbReference type="NCBI Taxonomy" id="1055687"/>
    <lineage>
        <taxon>Eukaryota</taxon>
        <taxon>Discoba</taxon>
        <taxon>Euglenozoa</taxon>
        <taxon>Kinetoplastea</taxon>
        <taxon>Metakinetoplastina</taxon>
        <taxon>Trypanosomatida</taxon>
        <taxon>Trypanosomatidae</taxon>
        <taxon>Trypanosoma</taxon>
        <taxon>Duttonella</taxon>
    </lineage>
</organism>
<dbReference type="PROSITE" id="PS50035">
    <property type="entry name" value="PLD"/>
    <property type="match status" value="2"/>
</dbReference>
<evidence type="ECO:0000259" key="2">
    <source>
        <dbReference type="PROSITE" id="PS50035"/>
    </source>
</evidence>
<dbReference type="PANTHER" id="PTHR21248:SF22">
    <property type="entry name" value="PHOSPHOLIPASE D"/>
    <property type="match status" value="1"/>
</dbReference>
<evidence type="ECO:0000313" key="3">
    <source>
        <dbReference type="EMBL" id="CCC47581.1"/>
    </source>
</evidence>
<dbReference type="CDD" id="cd09159">
    <property type="entry name" value="PLDc_ybhO_like_2"/>
    <property type="match status" value="1"/>
</dbReference>
<protein>
    <submittedName>
        <fullName evidence="3">Putative cardiolipin synthetase</fullName>
        <ecNumber evidence="3">2.7.8.-</ecNumber>
    </submittedName>
</protein>
<dbReference type="VEuPathDB" id="TriTrypDB:TvY486_0402470"/>
<dbReference type="Pfam" id="PF13091">
    <property type="entry name" value="PLDc_2"/>
    <property type="match status" value="2"/>
</dbReference>
<reference evidence="3" key="1">
    <citation type="journal article" date="2012" name="Proc. Natl. Acad. Sci. U.S.A.">
        <title>Antigenic diversity is generated by distinct evolutionary mechanisms in African trypanosome species.</title>
        <authorList>
            <person name="Jackson A.P."/>
            <person name="Berry A."/>
            <person name="Aslett M."/>
            <person name="Allison H.C."/>
            <person name="Burton P."/>
            <person name="Vavrova-Anderson J."/>
            <person name="Brown R."/>
            <person name="Browne H."/>
            <person name="Corton N."/>
            <person name="Hauser H."/>
            <person name="Gamble J."/>
            <person name="Gilderthorp R."/>
            <person name="Marcello L."/>
            <person name="McQuillan J."/>
            <person name="Otto T.D."/>
            <person name="Quail M.A."/>
            <person name="Sanders M.J."/>
            <person name="van Tonder A."/>
            <person name="Ginger M.L."/>
            <person name="Field M.C."/>
            <person name="Barry J.D."/>
            <person name="Hertz-Fowler C."/>
            <person name="Berriman M."/>
        </authorList>
    </citation>
    <scope>NUCLEOTIDE SEQUENCE</scope>
    <source>
        <strain evidence="3">Y486</strain>
    </source>
</reference>
<dbReference type="EC" id="2.7.8.-" evidence="3"/>
<feature type="domain" description="PLD phosphodiesterase" evidence="2">
    <location>
        <begin position="205"/>
        <end position="232"/>
    </location>
</feature>